<feature type="compositionally biased region" description="Basic residues" evidence="1">
    <location>
        <begin position="927"/>
        <end position="939"/>
    </location>
</feature>
<dbReference type="EMBL" id="OW152837">
    <property type="protein sequence ID" value="CAH2058456.1"/>
    <property type="molecule type" value="Genomic_DNA"/>
</dbReference>
<feature type="compositionally biased region" description="Polar residues" evidence="1">
    <location>
        <begin position="798"/>
        <end position="810"/>
    </location>
</feature>
<evidence type="ECO:0000256" key="2">
    <source>
        <dbReference type="SAM" id="SignalP"/>
    </source>
</evidence>
<evidence type="ECO:0000313" key="4">
    <source>
        <dbReference type="Proteomes" id="UP000837857"/>
    </source>
</evidence>
<feature type="region of interest" description="Disordered" evidence="1">
    <location>
        <begin position="772"/>
        <end position="810"/>
    </location>
</feature>
<proteinExistence type="predicted"/>
<feature type="compositionally biased region" description="Basic and acidic residues" evidence="1">
    <location>
        <begin position="1270"/>
        <end position="1289"/>
    </location>
</feature>
<dbReference type="Proteomes" id="UP000837857">
    <property type="component" value="Chromosome 25"/>
</dbReference>
<evidence type="ECO:0000256" key="1">
    <source>
        <dbReference type="SAM" id="MobiDB-lite"/>
    </source>
</evidence>
<feature type="non-terminal residue" evidence="3">
    <location>
        <position position="1"/>
    </location>
</feature>
<gene>
    <name evidence="3" type="ORF">IPOD504_LOCUS10598</name>
</gene>
<name>A0ABN8IL20_9NEOP</name>
<feature type="compositionally biased region" description="Polar residues" evidence="1">
    <location>
        <begin position="1044"/>
        <end position="1060"/>
    </location>
</feature>
<feature type="region of interest" description="Disordered" evidence="1">
    <location>
        <begin position="1096"/>
        <end position="1143"/>
    </location>
</feature>
<feature type="region of interest" description="Disordered" evidence="1">
    <location>
        <begin position="901"/>
        <end position="943"/>
    </location>
</feature>
<feature type="region of interest" description="Disordered" evidence="1">
    <location>
        <begin position="1040"/>
        <end position="1060"/>
    </location>
</feature>
<organism evidence="3 4">
    <name type="scientific">Iphiclides podalirius</name>
    <name type="common">scarce swallowtail</name>
    <dbReference type="NCBI Taxonomy" id="110791"/>
    <lineage>
        <taxon>Eukaryota</taxon>
        <taxon>Metazoa</taxon>
        <taxon>Ecdysozoa</taxon>
        <taxon>Arthropoda</taxon>
        <taxon>Hexapoda</taxon>
        <taxon>Insecta</taxon>
        <taxon>Pterygota</taxon>
        <taxon>Neoptera</taxon>
        <taxon>Endopterygota</taxon>
        <taxon>Lepidoptera</taxon>
        <taxon>Glossata</taxon>
        <taxon>Ditrysia</taxon>
        <taxon>Papilionoidea</taxon>
        <taxon>Papilionidae</taxon>
        <taxon>Papilioninae</taxon>
        <taxon>Iphiclides</taxon>
    </lineage>
</organism>
<feature type="chain" id="PRO_5046298132" evidence="2">
    <location>
        <begin position="22"/>
        <end position="1565"/>
    </location>
</feature>
<feature type="compositionally biased region" description="Basic and acidic residues" evidence="1">
    <location>
        <begin position="1208"/>
        <end position="1223"/>
    </location>
</feature>
<feature type="compositionally biased region" description="Low complexity" evidence="1">
    <location>
        <begin position="1228"/>
        <end position="1248"/>
    </location>
</feature>
<feature type="compositionally biased region" description="Polar residues" evidence="1">
    <location>
        <begin position="658"/>
        <end position="679"/>
    </location>
</feature>
<feature type="compositionally biased region" description="Polar residues" evidence="1">
    <location>
        <begin position="1096"/>
        <end position="1115"/>
    </location>
</feature>
<feature type="compositionally biased region" description="Low complexity" evidence="1">
    <location>
        <begin position="1290"/>
        <end position="1299"/>
    </location>
</feature>
<keyword evidence="4" id="KW-1185">Reference proteome</keyword>
<feature type="region of interest" description="Disordered" evidence="1">
    <location>
        <begin position="654"/>
        <end position="696"/>
    </location>
</feature>
<sequence length="1565" mass="178663">MTRHTVHGFACLLLLVAVTWGEREQTRWSRQISTYTADISDWVPLPGPVERDQPQGKRQPVAEPRILSEPFPSFTRPTAFTQGGGFNQEPFPSRTFYNTPANRQLYLQSLPSVPSAPQNFLTEQGFGQSIRFGLSQPNFPLNQGFVAPQLSFDTVPQTKPIKFENVQKTSQSQKPQVQTFITQAPKFKPDLPKFYDGYRIQNVSNDFNTKRPQSLQKLKYDGVKTETLAQNKPQVEREEVQLLYVPLESLNSGQFNFRNPVASPHIINSDLYNQIQRQVPLKTPIINNPSTDFQKATTKAVENFNPRQEFSSNLNTQIRNFDQVPKFTTLASPFPTIPPSTSKPKKLKPHQPPLAIFLTQDEKKDKQVRVGDVLYSLKNANTIAVLDAVNPQSAPKVFIGPSSLSPPEKYVKFELPYLSNIENSEKKLRQLPFFVAPLSYNTPQGFAKIPFPSPHVGSVVINSQISKDSQPTTTVPNIPPSFYTYNQSPPKQEQSLEFQNPRINYYTTASPKTKTPTGYEPNYYSFEQQAVNPLTSPEKPNTGSKPTSYFLSNIGNQYNPSDYVNFPSEPNYQTTEGVQTYSIAPTARTVSTQKPTTTTTTPSTPTTTTTTTIKPSTYPSQLLETHNPYSINQAFHFSTPIDYQNFFDEYKENYAAPGQNSSPQQATETNISTTSQVSVPQEREKTQMKYSQGSPNYLQGYTPEIHYESEVQNSRFGIYSTNQEPNESTERYMQTNNPVVYNKSYEPTSNLTPVVQNENFESNNTYSPIIQNENIEPSSQLTPPRNEPERAETKPVLPQSNDEILNNTPFTSYDNHIPVTGPTYDYNKYETTFNNYEHEQTPQSTSSTTTTTRRTLLRTRGRPRYPTSKPDTGEYTSKATITRRPLRERRPLANRPRYEPNKITTEKQVLTEKPSRSTTDSVETTTKYKRTRTRGRVHYKPSESDDIYEKRLKAHSSKENDLAYQRDVLHQNYPVTLMERLSTVDIEPITEPTVKVSATSVQRSEDTENAYSYEKVSVTEHTAITENKDDQHEYTDALTKDVPNPTSTHNDEYSYQSKTSSALVGTYPTYDEAKGEDIYNQQTTPLHATEILEATTQSVDESEQSISVTNRPNNQYDEEITTKDTEHGNNEANNEESTEQQENVVQTTPSYNRVRVRPGVIRQYHPASTDSSRVRADRRRPAQGITYRPAYDRRRTTMRIDEIEADLKTKQVHSRPEFQDYKHPVYKPEPTTESTETSSPIQETSTRRGSYRRRRPTYTVSSTETPTNKRTYEIKNRFRGRRPTEKPEVQTEQTSTTTVRDTPVVKYNDRPRLSERFNQSPEPEETETGDQDPNYSIQRPSYATLDANRWSPKISPEYFKPYNPNDIADESKALNEDHQTDNGSELDIITAKNEYDNILISVTPATNNRANKKIPDIPPTLEALVEQSRITKSESGDTMSTFESMLEEVMKSLEEQDEDEYTKNVMKHKGGEIGEIPPEKIITSEENFYSKSTTPLQEITTTAPYEKFEDITEKEINRKTRRRGFWKKVKVRPATESIEVAESQYYPNTVNRLGQSVQVIRLVAT</sequence>
<reference evidence="3" key="1">
    <citation type="submission" date="2022-03" db="EMBL/GenBank/DDBJ databases">
        <authorList>
            <person name="Martin H S."/>
        </authorList>
    </citation>
    <scope>NUCLEOTIDE SEQUENCE</scope>
</reference>
<keyword evidence="2" id="KW-0732">Signal</keyword>
<feature type="region of interest" description="Disordered" evidence="1">
    <location>
        <begin position="1208"/>
        <end position="1338"/>
    </location>
</feature>
<evidence type="ECO:0000313" key="3">
    <source>
        <dbReference type="EMBL" id="CAH2058456.1"/>
    </source>
</evidence>
<feature type="region of interest" description="Disordered" evidence="1">
    <location>
        <begin position="44"/>
        <end position="65"/>
    </location>
</feature>
<feature type="region of interest" description="Disordered" evidence="1">
    <location>
        <begin position="590"/>
        <end position="615"/>
    </location>
</feature>
<feature type="compositionally biased region" description="Polar residues" evidence="1">
    <location>
        <begin position="772"/>
        <end position="783"/>
    </location>
</feature>
<feature type="compositionally biased region" description="Basic and acidic residues" evidence="1">
    <location>
        <begin position="1120"/>
        <end position="1129"/>
    </location>
</feature>
<feature type="compositionally biased region" description="Polar residues" evidence="1">
    <location>
        <begin position="1260"/>
        <end position="1269"/>
    </location>
</feature>
<accession>A0ABN8IL20</accession>
<protein>
    <submittedName>
        <fullName evidence="3">Uncharacterized protein</fullName>
    </submittedName>
</protein>
<feature type="signal peptide" evidence="2">
    <location>
        <begin position="1"/>
        <end position="21"/>
    </location>
</feature>